<sequence length="101" mass="11053">YSHHTTNTITNPAPFLVPLHPSSRKMCKITYNETKCTSCKTLLKSEIDRDTCYEVLASSTLTFGGCKDGATSVTNTKEEGICDACTAKARRVQMWRGAAMG</sequence>
<protein>
    <submittedName>
        <fullName evidence="1">Uncharacterized protein</fullName>
    </submittedName>
</protein>
<organism evidence="1 2">
    <name type="scientific">Pseudoneurospora amorphoporcata</name>
    <dbReference type="NCBI Taxonomy" id="241081"/>
    <lineage>
        <taxon>Eukaryota</taxon>
        <taxon>Fungi</taxon>
        <taxon>Dikarya</taxon>
        <taxon>Ascomycota</taxon>
        <taxon>Pezizomycotina</taxon>
        <taxon>Sordariomycetes</taxon>
        <taxon>Sordariomycetidae</taxon>
        <taxon>Sordariales</taxon>
        <taxon>Sordariaceae</taxon>
        <taxon>Pseudoneurospora</taxon>
    </lineage>
</organism>
<accession>A0AAN6NZ82</accession>
<feature type="non-terminal residue" evidence="1">
    <location>
        <position position="1"/>
    </location>
</feature>
<comment type="caution">
    <text evidence="1">The sequence shown here is derived from an EMBL/GenBank/DDBJ whole genome shotgun (WGS) entry which is preliminary data.</text>
</comment>
<dbReference type="EMBL" id="MU859085">
    <property type="protein sequence ID" value="KAK3954789.1"/>
    <property type="molecule type" value="Genomic_DNA"/>
</dbReference>
<keyword evidence="2" id="KW-1185">Reference proteome</keyword>
<gene>
    <name evidence="1" type="ORF">QBC32DRAFT_206931</name>
</gene>
<evidence type="ECO:0000313" key="1">
    <source>
        <dbReference type="EMBL" id="KAK3954789.1"/>
    </source>
</evidence>
<reference evidence="1" key="2">
    <citation type="submission" date="2023-06" db="EMBL/GenBank/DDBJ databases">
        <authorList>
            <consortium name="Lawrence Berkeley National Laboratory"/>
            <person name="Mondo S.J."/>
            <person name="Hensen N."/>
            <person name="Bonometti L."/>
            <person name="Westerberg I."/>
            <person name="Brannstrom I.O."/>
            <person name="Guillou S."/>
            <person name="Cros-Aarteil S."/>
            <person name="Calhoun S."/>
            <person name="Haridas S."/>
            <person name="Kuo A."/>
            <person name="Pangilinan J."/>
            <person name="Riley R."/>
            <person name="Labutti K."/>
            <person name="Andreopoulos B."/>
            <person name="Lipzen A."/>
            <person name="Chen C."/>
            <person name="Yanf M."/>
            <person name="Daum C."/>
            <person name="Ng V."/>
            <person name="Clum A."/>
            <person name="Steindorff A."/>
            <person name="Ohm R."/>
            <person name="Martin F."/>
            <person name="Silar P."/>
            <person name="Natvig D."/>
            <person name="Lalanne C."/>
            <person name="Gautier V."/>
            <person name="Ament-Velasquez S.L."/>
            <person name="Kruys A."/>
            <person name="Hutchinson M.I."/>
            <person name="Powell A.J."/>
            <person name="Barry K."/>
            <person name="Miller A.N."/>
            <person name="Grigoriev I.V."/>
            <person name="Debuchy R."/>
            <person name="Gladieux P."/>
            <person name="Thoren M.H."/>
            <person name="Johannesson H."/>
        </authorList>
    </citation>
    <scope>NUCLEOTIDE SEQUENCE</scope>
    <source>
        <strain evidence="1">CBS 626.80</strain>
    </source>
</reference>
<reference evidence="1" key="1">
    <citation type="journal article" date="2023" name="Mol. Phylogenet. Evol.">
        <title>Genome-scale phylogeny and comparative genomics of the fungal order Sordariales.</title>
        <authorList>
            <person name="Hensen N."/>
            <person name="Bonometti L."/>
            <person name="Westerberg I."/>
            <person name="Brannstrom I.O."/>
            <person name="Guillou S."/>
            <person name="Cros-Aarteil S."/>
            <person name="Calhoun S."/>
            <person name="Haridas S."/>
            <person name="Kuo A."/>
            <person name="Mondo S."/>
            <person name="Pangilinan J."/>
            <person name="Riley R."/>
            <person name="LaButti K."/>
            <person name="Andreopoulos B."/>
            <person name="Lipzen A."/>
            <person name="Chen C."/>
            <person name="Yan M."/>
            <person name="Daum C."/>
            <person name="Ng V."/>
            <person name="Clum A."/>
            <person name="Steindorff A."/>
            <person name="Ohm R.A."/>
            <person name="Martin F."/>
            <person name="Silar P."/>
            <person name="Natvig D.O."/>
            <person name="Lalanne C."/>
            <person name="Gautier V."/>
            <person name="Ament-Velasquez S.L."/>
            <person name="Kruys A."/>
            <person name="Hutchinson M.I."/>
            <person name="Powell A.J."/>
            <person name="Barry K."/>
            <person name="Miller A.N."/>
            <person name="Grigoriev I.V."/>
            <person name="Debuchy R."/>
            <person name="Gladieux P."/>
            <person name="Hiltunen Thoren M."/>
            <person name="Johannesson H."/>
        </authorList>
    </citation>
    <scope>NUCLEOTIDE SEQUENCE</scope>
    <source>
        <strain evidence="1">CBS 626.80</strain>
    </source>
</reference>
<proteinExistence type="predicted"/>
<evidence type="ECO:0000313" key="2">
    <source>
        <dbReference type="Proteomes" id="UP001303222"/>
    </source>
</evidence>
<dbReference type="AlphaFoldDB" id="A0AAN6NZ82"/>
<dbReference type="Proteomes" id="UP001303222">
    <property type="component" value="Unassembled WGS sequence"/>
</dbReference>
<name>A0AAN6NZ82_9PEZI</name>